<keyword evidence="4" id="KW-1185">Reference proteome</keyword>
<dbReference type="STRING" id="121719.APZ00_21190"/>
<feature type="domain" description="PIN" evidence="1">
    <location>
        <begin position="5"/>
        <end position="113"/>
    </location>
</feature>
<accession>A0A0U3PC36</accession>
<gene>
    <name evidence="3" type="ORF">APZ00_21190</name>
</gene>
<dbReference type="InterPro" id="IPR029060">
    <property type="entry name" value="PIN-like_dom_sf"/>
</dbReference>
<dbReference type="EMBL" id="CP013068">
    <property type="protein sequence ID" value="ALV29253.1"/>
    <property type="molecule type" value="Genomic_DNA"/>
</dbReference>
<sequence length="189" mass="21097">MSQARVLLDANVLYPAPLRDLLPQLAVSDVVIAAWTERIHCEWIEALLRRQPWCERRALERTRDLMNEAISDCLIRGYEKIIPSLVLPDPDDRHVLAAAIAGRCGVILTHNTRDFPPEALAPHGIEAQNPDEFLLAHLSRVPGLFCAAVKKVRSRLKTPPLDPDEYLAVLRRQGLIETAAGLETFASSI</sequence>
<evidence type="ECO:0000313" key="4">
    <source>
        <dbReference type="Proteomes" id="UP000064921"/>
    </source>
</evidence>
<dbReference type="RefSeq" id="WP_058900142.1">
    <property type="nucleotide sequence ID" value="NZ_CP013068.1"/>
</dbReference>
<evidence type="ECO:0000313" key="3">
    <source>
        <dbReference type="EMBL" id="ALV29253.1"/>
    </source>
</evidence>
<dbReference type="InterPro" id="IPR058652">
    <property type="entry name" value="VapC50_C"/>
</dbReference>
<name>A0A0U3PC36_9HYPH</name>
<evidence type="ECO:0000259" key="1">
    <source>
        <dbReference type="Pfam" id="PF13470"/>
    </source>
</evidence>
<proteinExistence type="predicted"/>
<dbReference type="Pfam" id="PF13470">
    <property type="entry name" value="PIN_3"/>
    <property type="match status" value="1"/>
</dbReference>
<dbReference type="KEGG" id="pphr:APZ00_21190"/>
<dbReference type="InterPro" id="IPR002716">
    <property type="entry name" value="PIN_dom"/>
</dbReference>
<dbReference type="Pfam" id="PF26343">
    <property type="entry name" value="VapC50_C"/>
    <property type="match status" value="1"/>
</dbReference>
<evidence type="ECO:0000259" key="2">
    <source>
        <dbReference type="Pfam" id="PF26343"/>
    </source>
</evidence>
<organism evidence="3 4">
    <name type="scientific">Pannonibacter phragmitetus</name>
    <dbReference type="NCBI Taxonomy" id="121719"/>
    <lineage>
        <taxon>Bacteria</taxon>
        <taxon>Pseudomonadati</taxon>
        <taxon>Pseudomonadota</taxon>
        <taxon>Alphaproteobacteria</taxon>
        <taxon>Hyphomicrobiales</taxon>
        <taxon>Stappiaceae</taxon>
        <taxon>Pannonibacter</taxon>
    </lineage>
</organism>
<dbReference type="Proteomes" id="UP000064921">
    <property type="component" value="Chromosome"/>
</dbReference>
<feature type="domain" description="VapC50 C-terminal" evidence="2">
    <location>
        <begin position="130"/>
        <end position="182"/>
    </location>
</feature>
<dbReference type="SUPFAM" id="SSF88723">
    <property type="entry name" value="PIN domain-like"/>
    <property type="match status" value="1"/>
</dbReference>
<reference evidence="3 4" key="1">
    <citation type="submission" date="2015-10" db="EMBL/GenBank/DDBJ databases">
        <title>The world's first case of liver abscess caused by Pannonibacter phragmitetus.</title>
        <authorList>
            <person name="Ming D."/>
            <person name="Wang M."/>
            <person name="Zhou Y."/>
            <person name="Jiang T."/>
            <person name="Hu S."/>
        </authorList>
    </citation>
    <scope>NUCLEOTIDE SEQUENCE [LARGE SCALE GENOMIC DNA]</scope>
    <source>
        <strain evidence="3 4">31801</strain>
    </source>
</reference>
<dbReference type="AlphaFoldDB" id="A0A0U3PC36"/>
<protein>
    <submittedName>
        <fullName evidence="3">Uncharacterized protein</fullName>
    </submittedName>
</protein>